<dbReference type="Proteomes" id="UP000789342">
    <property type="component" value="Unassembled WGS sequence"/>
</dbReference>
<dbReference type="InterPro" id="IPR000719">
    <property type="entry name" value="Prot_kinase_dom"/>
</dbReference>
<dbReference type="Pfam" id="PF07714">
    <property type="entry name" value="PK_Tyr_Ser-Thr"/>
    <property type="match status" value="1"/>
</dbReference>
<feature type="domain" description="Protein kinase" evidence="1">
    <location>
        <begin position="100"/>
        <end position="224"/>
    </location>
</feature>
<protein>
    <submittedName>
        <fullName evidence="2">13290_t:CDS:1</fullName>
    </submittedName>
</protein>
<feature type="non-terminal residue" evidence="2">
    <location>
        <position position="1"/>
    </location>
</feature>
<name>A0A9N9GMY0_9GLOM</name>
<dbReference type="AlphaFoldDB" id="A0A9N9GMY0"/>
<sequence length="224" mass="26136">MDSDYDNDSFEFELSEILSEDELSELLLSEVGYSEVRSKVKCPECRHYFISKTSLQPCKYCFSNKFQQVDSGNKEVDKYIKKTHTNIREKQLAWISFDDLKIIEQIGQGGFGKIFKASRNRRETVYSKHKGKKEKVHKQTVALKIFNDSSMVDIDFLNELQNTNISFKKHRDRPDRCCPIVLCFGVSRDPSSGNLILVMERCKNGDFHRFLSKNFENITWMTKA</sequence>
<gene>
    <name evidence="2" type="ORF">AMORRO_LOCUS8632</name>
</gene>
<dbReference type="SUPFAM" id="SSF56112">
    <property type="entry name" value="Protein kinase-like (PK-like)"/>
    <property type="match status" value="1"/>
</dbReference>
<evidence type="ECO:0000313" key="2">
    <source>
        <dbReference type="EMBL" id="CAG8620337.1"/>
    </source>
</evidence>
<evidence type="ECO:0000313" key="3">
    <source>
        <dbReference type="Proteomes" id="UP000789342"/>
    </source>
</evidence>
<keyword evidence="3" id="KW-1185">Reference proteome</keyword>
<evidence type="ECO:0000259" key="1">
    <source>
        <dbReference type="PROSITE" id="PS50011"/>
    </source>
</evidence>
<dbReference type="GO" id="GO:0004672">
    <property type="term" value="F:protein kinase activity"/>
    <property type="evidence" value="ECO:0007669"/>
    <property type="project" value="InterPro"/>
</dbReference>
<dbReference type="InterPro" id="IPR011009">
    <property type="entry name" value="Kinase-like_dom_sf"/>
</dbReference>
<dbReference type="EMBL" id="CAJVPV010007543">
    <property type="protein sequence ID" value="CAG8620337.1"/>
    <property type="molecule type" value="Genomic_DNA"/>
</dbReference>
<dbReference type="PROSITE" id="PS50011">
    <property type="entry name" value="PROTEIN_KINASE_DOM"/>
    <property type="match status" value="1"/>
</dbReference>
<dbReference type="InterPro" id="IPR001245">
    <property type="entry name" value="Ser-Thr/Tyr_kinase_cat_dom"/>
</dbReference>
<accession>A0A9N9GMY0</accession>
<reference evidence="2" key="1">
    <citation type="submission" date="2021-06" db="EMBL/GenBank/DDBJ databases">
        <authorList>
            <person name="Kallberg Y."/>
            <person name="Tangrot J."/>
            <person name="Rosling A."/>
        </authorList>
    </citation>
    <scope>NUCLEOTIDE SEQUENCE</scope>
    <source>
        <strain evidence="2">CL551</strain>
    </source>
</reference>
<dbReference type="GO" id="GO:0005524">
    <property type="term" value="F:ATP binding"/>
    <property type="evidence" value="ECO:0007669"/>
    <property type="project" value="InterPro"/>
</dbReference>
<proteinExistence type="predicted"/>
<comment type="caution">
    <text evidence="2">The sequence shown here is derived from an EMBL/GenBank/DDBJ whole genome shotgun (WGS) entry which is preliminary data.</text>
</comment>
<organism evidence="2 3">
    <name type="scientific">Acaulospora morrowiae</name>
    <dbReference type="NCBI Taxonomy" id="94023"/>
    <lineage>
        <taxon>Eukaryota</taxon>
        <taxon>Fungi</taxon>
        <taxon>Fungi incertae sedis</taxon>
        <taxon>Mucoromycota</taxon>
        <taxon>Glomeromycotina</taxon>
        <taxon>Glomeromycetes</taxon>
        <taxon>Diversisporales</taxon>
        <taxon>Acaulosporaceae</taxon>
        <taxon>Acaulospora</taxon>
    </lineage>
</organism>
<dbReference type="OrthoDB" id="2428671at2759"/>
<dbReference type="Gene3D" id="1.10.510.10">
    <property type="entry name" value="Transferase(Phosphotransferase) domain 1"/>
    <property type="match status" value="1"/>
</dbReference>